<dbReference type="GO" id="GO:0006879">
    <property type="term" value="P:intracellular iron ion homeostasis"/>
    <property type="evidence" value="ECO:0007669"/>
    <property type="project" value="TreeGrafter"/>
</dbReference>
<feature type="transmembrane region" description="Helical" evidence="11">
    <location>
        <begin position="177"/>
        <end position="195"/>
    </location>
</feature>
<dbReference type="Pfam" id="PF01794">
    <property type="entry name" value="Ferric_reduct"/>
    <property type="match status" value="1"/>
</dbReference>
<dbReference type="PANTHER" id="PTHR32361:SF9">
    <property type="entry name" value="FERRIC REDUCTASE TRANSMEMBRANE COMPONENT 3-RELATED"/>
    <property type="match status" value="1"/>
</dbReference>
<comment type="similarity">
    <text evidence="2">Belongs to the ferric reductase (FRE) family.</text>
</comment>
<dbReference type="RefSeq" id="XP_066080824.1">
    <property type="nucleotide sequence ID" value="XM_066224727.1"/>
</dbReference>
<feature type="transmembrane region" description="Helical" evidence="11">
    <location>
        <begin position="276"/>
        <end position="295"/>
    </location>
</feature>
<dbReference type="InterPro" id="IPR013130">
    <property type="entry name" value="Fe3_Rdtase_TM_dom"/>
</dbReference>
<feature type="transmembrane region" description="Helical" evidence="11">
    <location>
        <begin position="140"/>
        <end position="165"/>
    </location>
</feature>
<comment type="subcellular location">
    <subcellularLocation>
        <location evidence="1">Membrane</location>
        <topology evidence="1">Multi-pass membrane protein</topology>
    </subcellularLocation>
</comment>
<evidence type="ECO:0000256" key="1">
    <source>
        <dbReference type="ARBA" id="ARBA00004141"/>
    </source>
</evidence>
<evidence type="ECO:0000313" key="13">
    <source>
        <dbReference type="EMBL" id="WWD02857.1"/>
    </source>
</evidence>
<keyword evidence="5" id="KW-0249">Electron transport</keyword>
<dbReference type="GO" id="GO:0015677">
    <property type="term" value="P:copper ion import"/>
    <property type="evidence" value="ECO:0007669"/>
    <property type="project" value="TreeGrafter"/>
</dbReference>
<organism evidence="13 14">
    <name type="scientific">Kwoniella europaea PYCC6329</name>
    <dbReference type="NCBI Taxonomy" id="1423913"/>
    <lineage>
        <taxon>Eukaryota</taxon>
        <taxon>Fungi</taxon>
        <taxon>Dikarya</taxon>
        <taxon>Basidiomycota</taxon>
        <taxon>Agaricomycotina</taxon>
        <taxon>Tremellomycetes</taxon>
        <taxon>Tremellales</taxon>
        <taxon>Cryptococcaceae</taxon>
        <taxon>Kwoniella</taxon>
    </lineage>
</organism>
<evidence type="ECO:0000256" key="5">
    <source>
        <dbReference type="ARBA" id="ARBA00022982"/>
    </source>
</evidence>
<dbReference type="Pfam" id="PF08030">
    <property type="entry name" value="NAD_binding_6"/>
    <property type="match status" value="1"/>
</dbReference>
<evidence type="ECO:0000256" key="11">
    <source>
        <dbReference type="SAM" id="Phobius"/>
    </source>
</evidence>
<dbReference type="GO" id="GO:0006826">
    <property type="term" value="P:iron ion transport"/>
    <property type="evidence" value="ECO:0007669"/>
    <property type="project" value="TreeGrafter"/>
</dbReference>
<dbReference type="InterPro" id="IPR051410">
    <property type="entry name" value="Ferric/Cupric_Reductase"/>
</dbReference>
<sequence length="653" mass="73551">METIAHPVDKRFIPIPTRYQIYDSYTVDPQWQIKFTIIWTSVLAFSTLASIPYIIHMWKIGRLYSGLSINESLDEPTSFPETEKQVPLTKITQDSKGSSFLSRGYIIFGSISQSITLWTLPMPRLKWWKGQIGDCCRRAYLTLSVSQIILVLGYMIAVICCFVIGAELTQNSNRPGFIALSQLPVIILLSLKSPLPVPIFLPSLSYEHYNFLHRWAGRTMFIAATVHGGMWINQFIRNDEMDQISSDKSKRGILSWTLMCMIVITSLKPVRRKCYQLFWIAHVMFFVGFFAAISYHTPYSRPWIYPCAAIYGYDLFVRMLRYRIKDATLVPVDDTLTMIHIADCDSGWLPTQHIFVRVLKGSGVFESHPFTITNATSTTDRGIVLYAKISGDWTRRIHDLARDTGTFEVDLDVDDDQIMEETQRFLEKEQKIMEGNDNDTGSGFDHPGRKVQVMIDGPYGGLKIDLGQYENILLIGGGSGITFILGSIEECIRLRQSRNDNGPRPRKVDVIWVVRDMSTIQAISPTVTYLHDQSNNLGIELQYNLYLSNPPNPLPDVPSTLPGTTKLSPYRPEISQLLRESLPIPTSTSDSIQLESHMAETGSMRKDIGGGLAVIACGPEGIVTESKNAIANLSLKDRVRSGGIGFHGECYSL</sequence>
<dbReference type="GeneID" id="91099703"/>
<keyword evidence="6 11" id="KW-1133">Transmembrane helix</keyword>
<dbReference type="SFLD" id="SFLDG01168">
    <property type="entry name" value="Ferric_reductase_subgroup_(FRE"/>
    <property type="match status" value="1"/>
</dbReference>
<keyword evidence="9 11" id="KW-0472">Membrane</keyword>
<dbReference type="SUPFAM" id="SSF52343">
    <property type="entry name" value="Ferredoxin reductase-like, C-terminal NADP-linked domain"/>
    <property type="match status" value="1"/>
</dbReference>
<dbReference type="GO" id="GO:0005886">
    <property type="term" value="C:plasma membrane"/>
    <property type="evidence" value="ECO:0007669"/>
    <property type="project" value="TreeGrafter"/>
</dbReference>
<dbReference type="PROSITE" id="PS51384">
    <property type="entry name" value="FAD_FR"/>
    <property type="match status" value="1"/>
</dbReference>
<dbReference type="InterPro" id="IPR013121">
    <property type="entry name" value="Fe_red_NAD-bd_6"/>
</dbReference>
<dbReference type="InterPro" id="IPR017927">
    <property type="entry name" value="FAD-bd_FR_type"/>
</dbReference>
<protein>
    <recommendedName>
        <fullName evidence="12">FAD-binding FR-type domain-containing protein</fullName>
    </recommendedName>
</protein>
<dbReference type="GO" id="GO:0000293">
    <property type="term" value="F:ferric-chelate reductase activity"/>
    <property type="evidence" value="ECO:0007669"/>
    <property type="project" value="UniProtKB-ARBA"/>
</dbReference>
<feature type="transmembrane region" description="Helical" evidence="11">
    <location>
        <begin position="100"/>
        <end position="120"/>
    </location>
</feature>
<evidence type="ECO:0000259" key="12">
    <source>
        <dbReference type="PROSITE" id="PS51384"/>
    </source>
</evidence>
<evidence type="ECO:0000256" key="10">
    <source>
        <dbReference type="ARBA" id="ARBA00023180"/>
    </source>
</evidence>
<reference evidence="13 14" key="1">
    <citation type="submission" date="2024-01" db="EMBL/GenBank/DDBJ databases">
        <title>Comparative genomics of Cryptococcus and Kwoniella reveals pathogenesis evolution and contrasting modes of karyotype evolution via chromosome fusion or intercentromeric recombination.</title>
        <authorList>
            <person name="Coelho M.A."/>
            <person name="David-Palma M."/>
            <person name="Shea T."/>
            <person name="Bowers K."/>
            <person name="McGinley-Smith S."/>
            <person name="Mohammad A.W."/>
            <person name="Gnirke A."/>
            <person name="Yurkov A.M."/>
            <person name="Nowrousian M."/>
            <person name="Sun S."/>
            <person name="Cuomo C.A."/>
            <person name="Heitman J."/>
        </authorList>
    </citation>
    <scope>NUCLEOTIDE SEQUENCE [LARGE SCALE GENOMIC DNA]</scope>
    <source>
        <strain evidence="13 14">PYCC6329</strain>
    </source>
</reference>
<evidence type="ECO:0000256" key="9">
    <source>
        <dbReference type="ARBA" id="ARBA00023136"/>
    </source>
</evidence>
<keyword evidence="7" id="KW-0560">Oxidoreductase</keyword>
<evidence type="ECO:0000256" key="8">
    <source>
        <dbReference type="ARBA" id="ARBA00023065"/>
    </source>
</evidence>
<dbReference type="PRINTS" id="PR00466">
    <property type="entry name" value="GP91PHOX"/>
</dbReference>
<dbReference type="CDD" id="cd06186">
    <property type="entry name" value="NOX_Duox_like_FAD_NADP"/>
    <property type="match status" value="1"/>
</dbReference>
<dbReference type="EMBL" id="CP144089">
    <property type="protein sequence ID" value="WWD02857.1"/>
    <property type="molecule type" value="Genomic_DNA"/>
</dbReference>
<dbReference type="Proteomes" id="UP001358614">
    <property type="component" value="Chromosome 1"/>
</dbReference>
<evidence type="ECO:0000256" key="4">
    <source>
        <dbReference type="ARBA" id="ARBA00022692"/>
    </source>
</evidence>
<keyword evidence="10" id="KW-0325">Glycoprotein</keyword>
<dbReference type="PANTHER" id="PTHR32361">
    <property type="entry name" value="FERRIC/CUPRIC REDUCTASE TRANSMEMBRANE COMPONENT"/>
    <property type="match status" value="1"/>
</dbReference>
<dbReference type="InterPro" id="IPR013112">
    <property type="entry name" value="FAD-bd_8"/>
</dbReference>
<keyword evidence="14" id="KW-1185">Reference proteome</keyword>
<keyword evidence="8" id="KW-0406">Ion transport</keyword>
<dbReference type="AlphaFoldDB" id="A0AAX4KAT1"/>
<evidence type="ECO:0000256" key="2">
    <source>
        <dbReference type="ARBA" id="ARBA00006278"/>
    </source>
</evidence>
<feature type="domain" description="FAD-binding FR-type" evidence="12">
    <location>
        <begin position="317"/>
        <end position="465"/>
    </location>
</feature>
<keyword evidence="4 11" id="KW-0812">Transmembrane</keyword>
<evidence type="ECO:0000256" key="7">
    <source>
        <dbReference type="ARBA" id="ARBA00023002"/>
    </source>
</evidence>
<accession>A0AAX4KAT1</accession>
<dbReference type="InterPro" id="IPR039261">
    <property type="entry name" value="FNR_nucleotide-bd"/>
</dbReference>
<feature type="transmembrane region" description="Helical" evidence="11">
    <location>
        <begin position="215"/>
        <end position="232"/>
    </location>
</feature>
<feature type="transmembrane region" description="Helical" evidence="11">
    <location>
        <begin position="37"/>
        <end position="55"/>
    </location>
</feature>
<dbReference type="Gene3D" id="3.40.50.80">
    <property type="entry name" value="Nucleotide-binding domain of ferredoxin-NADP reductase (FNR) module"/>
    <property type="match status" value="1"/>
</dbReference>
<keyword evidence="3" id="KW-0813">Transport</keyword>
<evidence type="ECO:0000256" key="3">
    <source>
        <dbReference type="ARBA" id="ARBA00022448"/>
    </source>
</evidence>
<evidence type="ECO:0000313" key="14">
    <source>
        <dbReference type="Proteomes" id="UP001358614"/>
    </source>
</evidence>
<dbReference type="Pfam" id="PF08022">
    <property type="entry name" value="FAD_binding_8"/>
    <property type="match status" value="1"/>
</dbReference>
<proteinExistence type="inferred from homology"/>
<feature type="transmembrane region" description="Helical" evidence="11">
    <location>
        <begin position="253"/>
        <end position="270"/>
    </location>
</feature>
<dbReference type="KEGG" id="ker:91099703"/>
<evidence type="ECO:0000256" key="6">
    <source>
        <dbReference type="ARBA" id="ARBA00022989"/>
    </source>
</evidence>
<name>A0AAX4KAT1_9TREE</name>
<dbReference type="InterPro" id="IPR000778">
    <property type="entry name" value="Cyt_b245_heavy_chain"/>
</dbReference>
<gene>
    <name evidence="13" type="ORF">V865_000899</name>
</gene>
<dbReference type="SFLD" id="SFLDS00052">
    <property type="entry name" value="Ferric_Reductase_Domain"/>
    <property type="match status" value="1"/>
</dbReference>